<evidence type="ECO:0000313" key="2">
    <source>
        <dbReference type="EMBL" id="ORX48328.1"/>
    </source>
</evidence>
<name>A0A1Y1XDA7_9FUNG</name>
<reference evidence="3 4" key="2">
    <citation type="submission" date="2016-08" db="EMBL/GenBank/DDBJ databases">
        <title>Pervasive Adenine N6-methylation of Active Genes in Fungi.</title>
        <authorList>
            <consortium name="DOE Joint Genome Institute"/>
            <person name="Mondo S.J."/>
            <person name="Dannebaum R.O."/>
            <person name="Kuo R.C."/>
            <person name="Labutti K."/>
            <person name="Haridas S."/>
            <person name="Kuo A."/>
            <person name="Salamov A."/>
            <person name="Ahrendt S.R."/>
            <person name="Lipzen A."/>
            <person name="Sullivan W."/>
            <person name="Andreopoulos W.B."/>
            <person name="Clum A."/>
            <person name="Lindquist E."/>
            <person name="Daum C."/>
            <person name="Ramamoorthy G.K."/>
            <person name="Gryganskyi A."/>
            <person name="Culley D."/>
            <person name="Magnuson J.K."/>
            <person name="James T.Y."/>
            <person name="O'Malley M.A."/>
            <person name="Stajich J.E."/>
            <person name="Spatafora J.W."/>
            <person name="Visel A."/>
            <person name="Grigoriev I.V."/>
        </authorList>
    </citation>
    <scope>NUCLEOTIDE SEQUENCE [LARGE SCALE GENOMIC DNA]</scope>
    <source>
        <strain evidence="3 4">S4</strain>
    </source>
</reference>
<feature type="signal peptide" evidence="1">
    <location>
        <begin position="1"/>
        <end position="18"/>
    </location>
</feature>
<dbReference type="EMBL" id="MCFG01000067">
    <property type="protein sequence ID" value="ORX83719.1"/>
    <property type="molecule type" value="Genomic_DNA"/>
</dbReference>
<proteinExistence type="predicted"/>
<feature type="chain" id="PRO_5011907637" evidence="1">
    <location>
        <begin position="19"/>
        <end position="353"/>
    </location>
</feature>
<protein>
    <submittedName>
        <fullName evidence="3">Uncharacterized protein</fullName>
    </submittedName>
</protein>
<keyword evidence="4" id="KW-1185">Reference proteome</keyword>
<reference evidence="3 4" key="1">
    <citation type="submission" date="2016-08" db="EMBL/GenBank/DDBJ databases">
        <title>A Parts List for Fungal Cellulosomes Revealed by Comparative Genomics.</title>
        <authorList>
            <consortium name="DOE Joint Genome Institute"/>
            <person name="Haitjema C.H."/>
            <person name="Gilmore S.P."/>
            <person name="Henske J.K."/>
            <person name="Solomon K.V."/>
            <person name="De Groot R."/>
            <person name="Kuo A."/>
            <person name="Mondo S.J."/>
            <person name="Salamov A.A."/>
            <person name="Labutti K."/>
            <person name="Zhao Z."/>
            <person name="Chiniquy J."/>
            <person name="Barry K."/>
            <person name="Brewer H.M."/>
            <person name="Purvine S.O."/>
            <person name="Wright A.T."/>
            <person name="Boxma B."/>
            <person name="Van Alen T."/>
            <person name="Hackstein J.H."/>
            <person name="Baker S.E."/>
            <person name="Grigoriev I.V."/>
            <person name="O'Malley M.A."/>
        </authorList>
    </citation>
    <scope>NUCLEOTIDE SEQUENCE [LARGE SCALE GENOMIC DNA]</scope>
    <source>
        <strain evidence="3 4">S4</strain>
    </source>
</reference>
<evidence type="ECO:0000313" key="4">
    <source>
        <dbReference type="Proteomes" id="UP000193944"/>
    </source>
</evidence>
<gene>
    <name evidence="3" type="ORF">BCR32DRAFT_277799</name>
    <name evidence="2" type="ORF">BCR32DRAFT_288203</name>
</gene>
<dbReference type="AlphaFoldDB" id="A0A1Y1XDA7"/>
<dbReference type="Proteomes" id="UP000193944">
    <property type="component" value="Unassembled WGS sequence"/>
</dbReference>
<evidence type="ECO:0000256" key="1">
    <source>
        <dbReference type="SAM" id="SignalP"/>
    </source>
</evidence>
<dbReference type="EMBL" id="MCFG01000750">
    <property type="protein sequence ID" value="ORX48328.1"/>
    <property type="molecule type" value="Genomic_DNA"/>
</dbReference>
<sequence>MKFNRALLLLSTLATIYCKETTTEKCVPLNGKEPAHNPYHSSLIQGREVEGNINEIVTFGPPFKPSKNSCGKVKGLGGSKITCKVEYSENHTTIFNEFIPDDRCYDLSYVLPINLSDVNVWECTTSDNEVYYKKNIVTKSMINKTLLLKECDQKLTEEPIIPNLNDFYYDYKPNKNTFLNTSKYLKPNQYITSLDKEYSFGLLSSGELVLCYGPKVDDKCERIWTNGMNYIPKVINNKKINYHFKLHLGENGHLYVTAKHIFADSPKDRKEYVIWDSLPKDLPYKVGYSDEESSYNLYIDNEEIDYPLVKVIDGAGVEILKINSDFKYEGYSFLEEYDRPLAFDIPKNKKKLN</sequence>
<dbReference type="OrthoDB" id="2133419at2759"/>
<evidence type="ECO:0000313" key="3">
    <source>
        <dbReference type="EMBL" id="ORX83719.1"/>
    </source>
</evidence>
<keyword evidence="1" id="KW-0732">Signal</keyword>
<organism evidence="3 4">
    <name type="scientific">Anaeromyces robustus</name>
    <dbReference type="NCBI Taxonomy" id="1754192"/>
    <lineage>
        <taxon>Eukaryota</taxon>
        <taxon>Fungi</taxon>
        <taxon>Fungi incertae sedis</taxon>
        <taxon>Chytridiomycota</taxon>
        <taxon>Chytridiomycota incertae sedis</taxon>
        <taxon>Neocallimastigomycetes</taxon>
        <taxon>Neocallimastigales</taxon>
        <taxon>Neocallimastigaceae</taxon>
        <taxon>Anaeromyces</taxon>
    </lineage>
</organism>
<comment type="caution">
    <text evidence="3">The sequence shown here is derived from an EMBL/GenBank/DDBJ whole genome shotgun (WGS) entry which is preliminary data.</text>
</comment>
<accession>A0A1Y1XDA7</accession>